<dbReference type="InterPro" id="IPR039426">
    <property type="entry name" value="TonB-dep_rcpt-like"/>
</dbReference>
<keyword evidence="5 7" id="KW-0472">Membrane</keyword>
<dbReference type="InterPro" id="IPR008969">
    <property type="entry name" value="CarboxyPept-like_regulatory"/>
</dbReference>
<keyword evidence="2 7" id="KW-0813">Transport</keyword>
<dbReference type="InterPro" id="IPR012910">
    <property type="entry name" value="Plug_dom"/>
</dbReference>
<dbReference type="AlphaFoldDB" id="B5CZ03"/>
<dbReference type="NCBIfam" id="TIGR04056">
    <property type="entry name" value="OMP_RagA_SusC"/>
    <property type="match status" value="1"/>
</dbReference>
<dbReference type="Gene3D" id="2.170.130.10">
    <property type="entry name" value="TonB-dependent receptor, plug domain"/>
    <property type="match status" value="1"/>
</dbReference>
<comment type="caution">
    <text evidence="9">The sequence shown here is derived from an EMBL/GenBank/DDBJ whole genome shotgun (WGS) entry which is preliminary data.</text>
</comment>
<dbReference type="RefSeq" id="WP_007561437.1">
    <property type="nucleotide sequence ID" value="NZ_DS990130.1"/>
</dbReference>
<dbReference type="Pfam" id="PF13715">
    <property type="entry name" value="CarbopepD_reg_2"/>
    <property type="match status" value="1"/>
</dbReference>
<proteinExistence type="inferred from homology"/>
<dbReference type="InterPro" id="IPR037066">
    <property type="entry name" value="Plug_dom_sf"/>
</dbReference>
<dbReference type="Gene3D" id="2.40.170.20">
    <property type="entry name" value="TonB-dependent receptor, beta-barrel domain"/>
    <property type="match status" value="1"/>
</dbReference>
<dbReference type="OrthoDB" id="9768177at2"/>
<evidence type="ECO:0000256" key="7">
    <source>
        <dbReference type="PROSITE-ProRule" id="PRU01360"/>
    </source>
</evidence>
<accession>B5CZ03</accession>
<name>B5CZ03_PHOPM</name>
<evidence type="ECO:0000256" key="5">
    <source>
        <dbReference type="ARBA" id="ARBA00023136"/>
    </source>
</evidence>
<dbReference type="EMBL" id="ABQC02000019">
    <property type="protein sequence ID" value="EDY95684.1"/>
    <property type="molecule type" value="Genomic_DNA"/>
</dbReference>
<dbReference type="InterPro" id="IPR036942">
    <property type="entry name" value="Beta-barrel_TonB_sf"/>
</dbReference>
<gene>
    <name evidence="9" type="ORF">BACPLE_01960</name>
</gene>
<evidence type="ECO:0000256" key="4">
    <source>
        <dbReference type="ARBA" id="ARBA00022692"/>
    </source>
</evidence>
<evidence type="ECO:0000256" key="2">
    <source>
        <dbReference type="ARBA" id="ARBA00022448"/>
    </source>
</evidence>
<evidence type="ECO:0000256" key="6">
    <source>
        <dbReference type="ARBA" id="ARBA00023237"/>
    </source>
</evidence>
<dbReference type="Proteomes" id="UP000003452">
    <property type="component" value="Unassembled WGS sequence"/>
</dbReference>
<protein>
    <submittedName>
        <fullName evidence="9">TonB-linked outer membrane protein, SusC/RagA family</fullName>
    </submittedName>
</protein>
<dbReference type="InterPro" id="IPR023996">
    <property type="entry name" value="TonB-dep_OMP_SusC/RagA"/>
</dbReference>
<keyword evidence="6 7" id="KW-0998">Cell outer membrane</keyword>
<reference evidence="9 10" key="2">
    <citation type="submission" date="2008-08" db="EMBL/GenBank/DDBJ databases">
        <authorList>
            <person name="Fulton L."/>
            <person name="Clifton S."/>
            <person name="Fulton B."/>
            <person name="Xu J."/>
            <person name="Minx P."/>
            <person name="Pepin K.H."/>
            <person name="Johnson M."/>
            <person name="Thiruvilangam P."/>
            <person name="Bhonagiri V."/>
            <person name="Nash W.E."/>
            <person name="Mardis E.R."/>
            <person name="Wilson R.K."/>
        </authorList>
    </citation>
    <scope>NUCLEOTIDE SEQUENCE [LARGE SCALE GENOMIC DNA]</scope>
    <source>
        <strain evidence="10">DSM 17135 / JCM 12973 / M2</strain>
    </source>
</reference>
<dbReference type="FunFam" id="2.60.40.1120:FF:000003">
    <property type="entry name" value="Outer membrane protein Omp121"/>
    <property type="match status" value="1"/>
</dbReference>
<dbReference type="Pfam" id="PF07715">
    <property type="entry name" value="Plug"/>
    <property type="match status" value="1"/>
</dbReference>
<evidence type="ECO:0000259" key="8">
    <source>
        <dbReference type="Pfam" id="PF07715"/>
    </source>
</evidence>
<feature type="domain" description="TonB-dependent receptor plug" evidence="8">
    <location>
        <begin position="135"/>
        <end position="241"/>
    </location>
</feature>
<organism evidence="9 10">
    <name type="scientific">Phocaeicola plebeius (strain DSM 17135 / JCM 12973 / CCUG 54634 / M2)</name>
    <name type="common">Bacteroides plebeius</name>
    <dbReference type="NCBI Taxonomy" id="484018"/>
    <lineage>
        <taxon>Bacteria</taxon>
        <taxon>Pseudomonadati</taxon>
        <taxon>Bacteroidota</taxon>
        <taxon>Bacteroidia</taxon>
        <taxon>Bacteroidales</taxon>
        <taxon>Bacteroidaceae</taxon>
        <taxon>Phocaeicola</taxon>
    </lineage>
</organism>
<evidence type="ECO:0000313" key="10">
    <source>
        <dbReference type="Proteomes" id="UP000003452"/>
    </source>
</evidence>
<dbReference type="NCBIfam" id="TIGR04057">
    <property type="entry name" value="SusC_RagA_signa"/>
    <property type="match status" value="1"/>
</dbReference>
<dbReference type="SUPFAM" id="SSF56935">
    <property type="entry name" value="Porins"/>
    <property type="match status" value="1"/>
</dbReference>
<evidence type="ECO:0000313" key="9">
    <source>
        <dbReference type="EMBL" id="EDY95684.1"/>
    </source>
</evidence>
<dbReference type="HOGENOM" id="CLU_004317_1_0_10"/>
<comment type="subcellular location">
    <subcellularLocation>
        <location evidence="1 7">Cell outer membrane</location>
        <topology evidence="1 7">Multi-pass membrane protein</topology>
    </subcellularLocation>
</comment>
<dbReference type="GO" id="GO:0009279">
    <property type="term" value="C:cell outer membrane"/>
    <property type="evidence" value="ECO:0007669"/>
    <property type="project" value="UniProtKB-SubCell"/>
</dbReference>
<dbReference type="FunFam" id="2.170.130.10:FF:000003">
    <property type="entry name" value="SusC/RagA family TonB-linked outer membrane protein"/>
    <property type="match status" value="1"/>
</dbReference>
<evidence type="ECO:0000256" key="1">
    <source>
        <dbReference type="ARBA" id="ARBA00004571"/>
    </source>
</evidence>
<evidence type="ECO:0000256" key="3">
    <source>
        <dbReference type="ARBA" id="ARBA00022452"/>
    </source>
</evidence>
<dbReference type="InterPro" id="IPR023997">
    <property type="entry name" value="TonB-dep_OMP_SusC/RagA_CS"/>
</dbReference>
<dbReference type="GeneID" id="43184963"/>
<dbReference type="PROSITE" id="PS52016">
    <property type="entry name" value="TONB_DEPENDENT_REC_3"/>
    <property type="match status" value="1"/>
</dbReference>
<dbReference type="eggNOG" id="COG1629">
    <property type="taxonomic scope" value="Bacteria"/>
</dbReference>
<dbReference type="SUPFAM" id="SSF49464">
    <property type="entry name" value="Carboxypeptidase regulatory domain-like"/>
    <property type="match status" value="1"/>
</dbReference>
<sequence>MKNIRQKFLENSSSNQKLFLTRSRIFFLLLFFCSVSLMAQNGVVVKGKVLDANDEPLIGAAIVLKGNTNVGTVADFDGNFTLEVPNRNSVLTVSYLGMTPQDVKVNGRTMIVVVLREDTEVLDEVVVVGYGQQKKASVVGAITQTSSKVLERAGGVSDLGSALTGNLPGVVTTASTGMPGEEDPQIVIRGASSWNNSAPLILVDGIERPMSGIDVNSVESISVLKDASATAVYGVKGANGVILITTKRGKEGKATINAGGSMALKMPSKLPNKLDSYDAFQLRNDAVEYELGLTPDSWMYMMSQEQMNKYRNPANQAEAERYPNIDWADWMFKDYAFSENANVSVSGGTRFVKYYAAIDYQHEGDLFKEYDNGRGYQTTYGYNRVNMRSNLDFQLTKTTLLKTNLSGSHGVKQGPRTDYEYNIWGSAYSTPPNVFYPQYSDGTWGYDPINNANNSVAQLALAGQNTRTTTRLTTDFTLEQKLDFIVKGLSAKASISWDNVFYEQNRGVNSTDQALYKYINPETGAVSYNPSQGSHNFDFHEQVNWIAEGGSIDNNATERHLYYSAQIDYNNTFGNHTVGAMGLFSRQERAKGSIVPNYREDWAFRVTYNYANKYFLEYNGAYNGSDKFSADNRFVFFNSGAIGWMLSEEKFMKKIKFLDMLKLRASYGEIGNDVIGDEWDTTRRWLYMDQWETGGNIATGLYNVASPYTFYRQKTVGNTDIHWEVVRKFNFGIDYSFLDGLFAGNIEIFRDKRSDILISGSDRAMPSYFGGIVSAPWVNMGKVKNRGYELELRINKTLRNSLHLWANMNMTHAVNEIIEADDPELLPDYQKDAGKSIGQTHTYVDHGYTQTMDDIYGSTAFESNDDQKLPGTYYILDYNGDGVINSYDQIPYGYSSSPQNTYSASLGFDYKGWSFFVQFYGVNNVTRQVVFSTFSQKQLIAYDEGSRWSKYNPNPDVPMARFGSTTNSYYDAARYFYDGSYIRLKNIELSYTFTSGWIKSLGLSNLKLYVNGNNLWVWTRMPDDRESNFAGTGWASQGAYPTVKRINFGLKFTL</sequence>
<keyword evidence="3 7" id="KW-1134">Transmembrane beta strand</keyword>
<comment type="similarity">
    <text evidence="7">Belongs to the TonB-dependent receptor family.</text>
</comment>
<keyword evidence="4 7" id="KW-0812">Transmembrane</keyword>
<dbReference type="Gene3D" id="2.60.40.1120">
    <property type="entry name" value="Carboxypeptidase-like, regulatory domain"/>
    <property type="match status" value="1"/>
</dbReference>
<reference evidence="9 10" key="1">
    <citation type="submission" date="2008-08" db="EMBL/GenBank/DDBJ databases">
        <title>Draft genome sequence of Bacteroides plebeius (DSM 17135).</title>
        <authorList>
            <person name="Sudarsanam P."/>
            <person name="Ley R."/>
            <person name="Guruge J."/>
            <person name="Turnbaugh P.J."/>
            <person name="Mahowald M."/>
            <person name="Liep D."/>
            <person name="Gordon J."/>
        </authorList>
    </citation>
    <scope>NUCLEOTIDE SEQUENCE [LARGE SCALE GENOMIC DNA]</scope>
    <source>
        <strain evidence="10">DSM 17135 / JCM 12973 / M2</strain>
    </source>
</reference>